<dbReference type="InterPro" id="IPR053781">
    <property type="entry name" value="F-box_AtFBL13-like"/>
</dbReference>
<evidence type="ECO:0000313" key="4">
    <source>
        <dbReference type="RefSeq" id="XP_056685307.1"/>
    </source>
</evidence>
<dbReference type="RefSeq" id="XP_056685307.1">
    <property type="nucleotide sequence ID" value="XM_056829329.1"/>
</dbReference>
<dbReference type="SUPFAM" id="SSF81383">
    <property type="entry name" value="F-box domain"/>
    <property type="match status" value="1"/>
</dbReference>
<sequence length="474" mass="54476">MLKSNKYSDRRSKRIEEQTRFFRTKITRNCKDRLTSLPDTLLVEILCLLPLKSAAATCVLSRRWRHLWTLLPHLVFDGGDLVDDYWSAESRFIKFNSTVNHILQQLTSPHIHTFDLRISDLGIEEQVCSASLEAWIRLLAARNVATIKVFSDFVWLPTCMFEIQSLVKLQLVGCYDSTLPKIENVKLPNLKNLELIYSQVDPEETLWELIKFCPLLEVLSLLLEYIEVIDISAPNLKSLIIKQIPCGVKLVIDAPMLEHIALDGFLGDYCFVKCLTRLVKADLSIRDFIYSPSGLFRKIPSLLQGISSVKSLQLSNAPSFFTSLNCLYVDVGSIFRNLTHLIMDDCNDERTNVKNPIPVCLLSKLKVIEMLNTKWNADYVNLLDYILSNVNVLKRLYVSSVYDESINYKDDDDPEEQDFKRGQLWWEYELSNTLLMIPKSSLTYEVEFVGNYIRVSSDKSQNGLIRTSCISTWG</sequence>
<dbReference type="Pfam" id="PF24758">
    <property type="entry name" value="LRR_At5g56370"/>
    <property type="match status" value="1"/>
</dbReference>
<dbReference type="SUPFAM" id="SSF52047">
    <property type="entry name" value="RNI-like"/>
    <property type="match status" value="1"/>
</dbReference>
<dbReference type="Gene3D" id="1.20.1280.50">
    <property type="match status" value="1"/>
</dbReference>
<gene>
    <name evidence="4" type="primary">LOC110781094</name>
</gene>
<dbReference type="GeneID" id="110781094"/>
<dbReference type="Proteomes" id="UP000813463">
    <property type="component" value="Chromosome 5"/>
</dbReference>
<evidence type="ECO:0000313" key="3">
    <source>
        <dbReference type="Proteomes" id="UP000813463"/>
    </source>
</evidence>
<feature type="domain" description="F-box" evidence="1">
    <location>
        <begin position="34"/>
        <end position="71"/>
    </location>
</feature>
<dbReference type="PANTHER" id="PTHR31900:SF31">
    <property type="entry name" value="F-BOX_LRR-REPEAT PROTEIN 13-LIKE"/>
    <property type="match status" value="1"/>
</dbReference>
<dbReference type="InterPro" id="IPR032675">
    <property type="entry name" value="LRR_dom_sf"/>
</dbReference>
<dbReference type="Pfam" id="PF00646">
    <property type="entry name" value="F-box"/>
    <property type="match status" value="1"/>
</dbReference>
<keyword evidence="3" id="KW-1185">Reference proteome</keyword>
<dbReference type="InterPro" id="IPR001810">
    <property type="entry name" value="F-box_dom"/>
</dbReference>
<organism evidence="3 4">
    <name type="scientific">Spinacia oleracea</name>
    <name type="common">Spinach</name>
    <dbReference type="NCBI Taxonomy" id="3562"/>
    <lineage>
        <taxon>Eukaryota</taxon>
        <taxon>Viridiplantae</taxon>
        <taxon>Streptophyta</taxon>
        <taxon>Embryophyta</taxon>
        <taxon>Tracheophyta</taxon>
        <taxon>Spermatophyta</taxon>
        <taxon>Magnoliopsida</taxon>
        <taxon>eudicotyledons</taxon>
        <taxon>Gunneridae</taxon>
        <taxon>Pentapetalae</taxon>
        <taxon>Caryophyllales</taxon>
        <taxon>Chenopodiaceae</taxon>
        <taxon>Chenopodioideae</taxon>
        <taxon>Anserineae</taxon>
        <taxon>Spinacia</taxon>
    </lineage>
</organism>
<proteinExistence type="predicted"/>
<feature type="domain" description="F-box/LRR-repeat protein 15/At3g58940/PEG3-like LRR" evidence="2">
    <location>
        <begin position="132"/>
        <end position="262"/>
    </location>
</feature>
<dbReference type="InterPro" id="IPR036047">
    <property type="entry name" value="F-box-like_dom_sf"/>
</dbReference>
<dbReference type="CDD" id="cd22160">
    <property type="entry name" value="F-box_AtFBL13-like"/>
    <property type="match status" value="1"/>
</dbReference>
<reference evidence="3" key="1">
    <citation type="journal article" date="2021" name="Nat. Commun.">
        <title>Genomic analyses provide insights into spinach domestication and the genetic basis of agronomic traits.</title>
        <authorList>
            <person name="Cai X."/>
            <person name="Sun X."/>
            <person name="Xu C."/>
            <person name="Sun H."/>
            <person name="Wang X."/>
            <person name="Ge C."/>
            <person name="Zhang Z."/>
            <person name="Wang Q."/>
            <person name="Fei Z."/>
            <person name="Jiao C."/>
            <person name="Wang Q."/>
        </authorList>
    </citation>
    <scope>NUCLEOTIDE SEQUENCE [LARGE SCALE GENOMIC DNA]</scope>
    <source>
        <strain evidence="3">cv. Varoflay</strain>
    </source>
</reference>
<dbReference type="Gene3D" id="3.80.10.10">
    <property type="entry name" value="Ribonuclease Inhibitor"/>
    <property type="match status" value="1"/>
</dbReference>
<evidence type="ECO:0000259" key="2">
    <source>
        <dbReference type="Pfam" id="PF24758"/>
    </source>
</evidence>
<name>A0ABM3QPL2_SPIOL</name>
<evidence type="ECO:0000259" key="1">
    <source>
        <dbReference type="Pfam" id="PF00646"/>
    </source>
</evidence>
<dbReference type="InterPro" id="IPR055411">
    <property type="entry name" value="LRR_FXL15/At3g58940/PEG3-like"/>
</dbReference>
<protein>
    <submittedName>
        <fullName evidence="4">F-box/LRR-repeat protein At3g26922-like</fullName>
    </submittedName>
</protein>
<accession>A0ABM3QPL2</accession>
<dbReference type="InterPro" id="IPR050232">
    <property type="entry name" value="FBL13/AtMIF1-like"/>
</dbReference>
<dbReference type="PANTHER" id="PTHR31900">
    <property type="entry name" value="F-BOX/RNI SUPERFAMILY PROTEIN-RELATED"/>
    <property type="match status" value="1"/>
</dbReference>
<reference evidence="4" key="2">
    <citation type="submission" date="2025-08" db="UniProtKB">
        <authorList>
            <consortium name="RefSeq"/>
        </authorList>
    </citation>
    <scope>IDENTIFICATION</scope>
    <source>
        <tissue evidence="4">Leaf</tissue>
    </source>
</reference>